<evidence type="ECO:0000256" key="3">
    <source>
        <dbReference type="PROSITE-ProRule" id="PRU00023"/>
    </source>
</evidence>
<keyword evidence="2 3" id="KW-0040">ANK repeat</keyword>
<dbReference type="PRINTS" id="PR01415">
    <property type="entry name" value="ANKYRIN"/>
</dbReference>
<dbReference type="PANTHER" id="PTHR24198">
    <property type="entry name" value="ANKYRIN REPEAT AND PROTEIN KINASE DOMAIN-CONTAINING PROTEIN"/>
    <property type="match status" value="1"/>
</dbReference>
<keyword evidence="1" id="KW-0677">Repeat</keyword>
<dbReference type="PROSITE" id="PS50297">
    <property type="entry name" value="ANK_REP_REGION"/>
    <property type="match status" value="2"/>
</dbReference>
<name>A0ABQ7PQC6_PLUXY</name>
<keyword evidence="5" id="KW-1185">Reference proteome</keyword>
<feature type="repeat" description="ANK" evidence="3">
    <location>
        <begin position="17"/>
        <end position="39"/>
    </location>
</feature>
<dbReference type="PANTHER" id="PTHR24198:SF194">
    <property type="entry name" value="INVERSIN-A"/>
    <property type="match status" value="1"/>
</dbReference>
<proteinExistence type="predicted"/>
<feature type="repeat" description="ANK" evidence="3">
    <location>
        <begin position="125"/>
        <end position="157"/>
    </location>
</feature>
<dbReference type="Proteomes" id="UP000823941">
    <property type="component" value="Chromosome 31"/>
</dbReference>
<dbReference type="Pfam" id="PF12796">
    <property type="entry name" value="Ank_2"/>
    <property type="match status" value="2"/>
</dbReference>
<dbReference type="EMBL" id="JAHIBW010000031">
    <property type="protein sequence ID" value="KAG7295100.1"/>
    <property type="molecule type" value="Genomic_DNA"/>
</dbReference>
<dbReference type="InterPro" id="IPR036770">
    <property type="entry name" value="Ankyrin_rpt-contain_sf"/>
</dbReference>
<dbReference type="Gene3D" id="1.25.40.20">
    <property type="entry name" value="Ankyrin repeat-containing domain"/>
    <property type="match status" value="2"/>
</dbReference>
<dbReference type="PROSITE" id="PS50088">
    <property type="entry name" value="ANK_REPEAT"/>
    <property type="match status" value="2"/>
</dbReference>
<evidence type="ECO:0000313" key="5">
    <source>
        <dbReference type="Proteomes" id="UP000823941"/>
    </source>
</evidence>
<sequence>MLNSKQITVEERNELEDNNTALHHAASEGHLQLVKILVEEFKANVNAKNDRDEIPLQKAVDHYFVRVVRYLIQHKSERAEYAAKMTNPQPIEDFFVAAENNDVAKVTEMLKNKVVDVDATDAGHDNGTALHVAARYDYLDLAKALVEFGADTEVTDDIGDRPVETAVILQKTKVADYLIELEGKD</sequence>
<comment type="caution">
    <text evidence="4">The sequence shown here is derived from an EMBL/GenBank/DDBJ whole genome shotgun (WGS) entry which is preliminary data.</text>
</comment>
<protein>
    <submittedName>
        <fullName evidence="4">Uncharacterized protein</fullName>
    </submittedName>
</protein>
<evidence type="ECO:0000256" key="1">
    <source>
        <dbReference type="ARBA" id="ARBA00022737"/>
    </source>
</evidence>
<gene>
    <name evidence="4" type="ORF">JYU34_022030</name>
</gene>
<dbReference type="SMART" id="SM00248">
    <property type="entry name" value="ANK"/>
    <property type="match status" value="3"/>
</dbReference>
<dbReference type="SUPFAM" id="SSF48403">
    <property type="entry name" value="Ankyrin repeat"/>
    <property type="match status" value="1"/>
</dbReference>
<evidence type="ECO:0000256" key="2">
    <source>
        <dbReference type="ARBA" id="ARBA00023043"/>
    </source>
</evidence>
<accession>A0ABQ7PQC6</accession>
<organism evidence="4 5">
    <name type="scientific">Plutella xylostella</name>
    <name type="common">Diamondback moth</name>
    <name type="synonym">Plutella maculipennis</name>
    <dbReference type="NCBI Taxonomy" id="51655"/>
    <lineage>
        <taxon>Eukaryota</taxon>
        <taxon>Metazoa</taxon>
        <taxon>Ecdysozoa</taxon>
        <taxon>Arthropoda</taxon>
        <taxon>Hexapoda</taxon>
        <taxon>Insecta</taxon>
        <taxon>Pterygota</taxon>
        <taxon>Neoptera</taxon>
        <taxon>Endopterygota</taxon>
        <taxon>Lepidoptera</taxon>
        <taxon>Glossata</taxon>
        <taxon>Ditrysia</taxon>
        <taxon>Yponomeutoidea</taxon>
        <taxon>Plutellidae</taxon>
        <taxon>Plutella</taxon>
    </lineage>
</organism>
<reference evidence="4 5" key="1">
    <citation type="submission" date="2021-06" db="EMBL/GenBank/DDBJ databases">
        <title>A haploid diamondback moth (Plutella xylostella L.) genome assembly resolves 31 chromosomes and identifies a diamide resistance mutation.</title>
        <authorList>
            <person name="Ward C.M."/>
            <person name="Perry K.D."/>
            <person name="Baker G."/>
            <person name="Powis K."/>
            <person name="Heckel D.G."/>
            <person name="Baxter S.W."/>
        </authorList>
    </citation>
    <scope>NUCLEOTIDE SEQUENCE [LARGE SCALE GENOMIC DNA]</scope>
    <source>
        <strain evidence="4 5">LV</strain>
        <tissue evidence="4">Single pupa</tissue>
    </source>
</reference>
<evidence type="ECO:0000313" key="4">
    <source>
        <dbReference type="EMBL" id="KAG7295100.1"/>
    </source>
</evidence>
<dbReference type="InterPro" id="IPR002110">
    <property type="entry name" value="Ankyrin_rpt"/>
</dbReference>